<dbReference type="Pfam" id="PF09709">
    <property type="entry name" value="Cas_Csd1"/>
    <property type="match status" value="1"/>
</dbReference>
<reference evidence="1 2" key="1">
    <citation type="submission" date="2023-10" db="EMBL/GenBank/DDBJ databases">
        <title>Glaciecola aquimarina strain GGW-M5 nov., isolated from a coastal seawater.</title>
        <authorList>
            <person name="Bayburt H."/>
            <person name="Kim J.M."/>
            <person name="Choi B.J."/>
            <person name="Jeon C.O."/>
        </authorList>
    </citation>
    <scope>NUCLEOTIDE SEQUENCE [LARGE SCALE GENOMIC DNA]</scope>
    <source>
        <strain evidence="1 2">KCTC 32108</strain>
    </source>
</reference>
<dbReference type="InterPro" id="IPR010144">
    <property type="entry name" value="CRISPR-assoc_prot_Csd1-typ"/>
</dbReference>
<comment type="caution">
    <text evidence="1">The sequence shown here is derived from an EMBL/GenBank/DDBJ whole genome shotgun (WGS) entry which is preliminary data.</text>
</comment>
<accession>A0ABU3T0M3</accession>
<dbReference type="CDD" id="cd09757">
    <property type="entry name" value="Cas8c_I-C"/>
    <property type="match status" value="1"/>
</dbReference>
<dbReference type="RefSeq" id="WP_316027330.1">
    <property type="nucleotide sequence ID" value="NZ_JAWDIO010000002.1"/>
</dbReference>
<dbReference type="Proteomes" id="UP001247805">
    <property type="component" value="Unassembled WGS sequence"/>
</dbReference>
<gene>
    <name evidence="1" type="primary">cas8c</name>
    <name evidence="1" type="ORF">RS130_19665</name>
</gene>
<sequence>MSWMAQLYETYEQAMNIESMGSNYPMPVSHTIQNAHVVISIDIEGNFKRAEVLNKTQIVLPATEKSAGRSSGEAPHALADKIQYVAGDYEEYGGLKSAYFDGYQRQLLKWIESGHSNSSIEAVYRYISKKSVVKDLVREKILWAENNILLTSWEHKTASAPEIFKALPKEKGKLDQGSALVCWAIESDDIKYAKTWKDPTIQQQWITYESKNTSNQAICYISGHEEPVALNHPAKLRHSGDKAKLISANDLSGFTFKGRFTDSKTSIESHGLQAASIGFLTTQKAHNALRWLINRKESTLKNGDQIIVAWAISGKDLPSAFGEPIPDLDIWDFSPVANKQDDETEYVSDLTTDLGAHYARKLKSYMQGYHRNLETKDTVSIMAIDSATPGRMAVTYYRKTMPKDYLDDISAWHIDFAWPQRVVKEVISAKGKSSRPVSWPVQAPSPYSIMQAIYGDVLKSNESLKKQFYNRLLPCLVDKACIPQDMLRISFQQACKSTNKDYWEWERNLGVACALYKGFYARHLDKLHRKEISMSLDTSITSRDYLYGRLLAVSENIESYALYKSEIKRPTSANRLMQRFADRPYTTWLTIYKQLDPYIQQLSARYPNFLNSKQQILGQIMDAFQYDDFKSNKALEGEFLLGFHCQRLAFQAKKETNLNEQGE</sequence>
<dbReference type="EMBL" id="JAWDIO010000002">
    <property type="protein sequence ID" value="MDU0355809.1"/>
    <property type="molecule type" value="Genomic_DNA"/>
</dbReference>
<evidence type="ECO:0000313" key="2">
    <source>
        <dbReference type="Proteomes" id="UP001247805"/>
    </source>
</evidence>
<dbReference type="NCBIfam" id="TIGR01863">
    <property type="entry name" value="cas_Csd1"/>
    <property type="match status" value="1"/>
</dbReference>
<name>A0ABU3T0M3_9ALTE</name>
<evidence type="ECO:0000313" key="1">
    <source>
        <dbReference type="EMBL" id="MDU0355809.1"/>
    </source>
</evidence>
<organism evidence="1 2">
    <name type="scientific">Paraglaciecola aquimarina</name>
    <dbReference type="NCBI Taxonomy" id="1235557"/>
    <lineage>
        <taxon>Bacteria</taxon>
        <taxon>Pseudomonadati</taxon>
        <taxon>Pseudomonadota</taxon>
        <taxon>Gammaproteobacteria</taxon>
        <taxon>Alteromonadales</taxon>
        <taxon>Alteromonadaceae</taxon>
        <taxon>Paraglaciecola</taxon>
    </lineage>
</organism>
<proteinExistence type="predicted"/>
<protein>
    <submittedName>
        <fullName evidence="1">Type I-C CRISPR-associated protein Cas8c/Csd1</fullName>
    </submittedName>
</protein>
<keyword evidence="2" id="KW-1185">Reference proteome</keyword>